<feature type="domain" description="Putative zinc-ribbon" evidence="2">
    <location>
        <begin position="1"/>
        <end position="25"/>
    </location>
</feature>
<accession>A0AAX3UEY2</accession>
<dbReference type="Proteomes" id="UP001242513">
    <property type="component" value="Chromosome"/>
</dbReference>
<protein>
    <submittedName>
        <fullName evidence="3 4">Zinc-ribbon domain-containing protein</fullName>
    </submittedName>
</protein>
<keyword evidence="5" id="KW-1185">Reference proteome</keyword>
<reference evidence="3 5" key="1">
    <citation type="submission" date="2016-10" db="EMBL/GenBank/DDBJ databases">
        <authorList>
            <person name="Varghese N."/>
            <person name="Submissions S."/>
        </authorList>
    </citation>
    <scope>NUCLEOTIDE SEQUENCE [LARGE SCALE GENOMIC DNA]</scope>
    <source>
        <strain evidence="3 5">ATCC 43761</strain>
    </source>
</reference>
<name>A0AAX3UEY2_9LACO</name>
<evidence type="ECO:0000313" key="3">
    <source>
        <dbReference type="EMBL" id="SDA43444.1"/>
    </source>
</evidence>
<dbReference type="InterPro" id="IPR059113">
    <property type="entry name" value="Znf_ribbon"/>
</dbReference>
<feature type="compositionally biased region" description="Basic and acidic residues" evidence="1">
    <location>
        <begin position="49"/>
        <end position="63"/>
    </location>
</feature>
<reference evidence="4" key="3">
    <citation type="submission" date="2023-04" db="EMBL/GenBank/DDBJ databases">
        <authorList>
            <person name="Wang Y."/>
        </authorList>
    </citation>
    <scope>NUCLEOTIDE SEQUENCE</scope>
    <source>
        <strain evidence="4">ZW18</strain>
    </source>
</reference>
<proteinExistence type="predicted"/>
<evidence type="ECO:0000256" key="1">
    <source>
        <dbReference type="SAM" id="MobiDB-lite"/>
    </source>
</evidence>
<gene>
    <name evidence="4" type="ORF">QEJ78_01065</name>
    <name evidence="3" type="ORF">SAMN02983011_00558</name>
</gene>
<sequence>MKTCPNCGSKMEPSVNFCTNCGADLRNVPLDSEEHSVQASEPKMTRVGNRKETSEPKEGFSSF</sequence>
<dbReference type="EMBL" id="CP123735">
    <property type="protein sequence ID" value="WGO86113.1"/>
    <property type="molecule type" value="Genomic_DNA"/>
</dbReference>
<dbReference type="EMBL" id="FMXC01000003">
    <property type="protein sequence ID" value="SDA43444.1"/>
    <property type="molecule type" value="Genomic_DNA"/>
</dbReference>
<evidence type="ECO:0000259" key="2">
    <source>
        <dbReference type="Pfam" id="PF13248"/>
    </source>
</evidence>
<reference evidence="4" key="2">
    <citation type="journal article" date="2022" name="Food Funct.">
        <title>Lactobacillus kefiranofaciens ZW18 from Kefir enhances the anti-tumor effect of anti-programmed cell death 1 (PD-1) immunotherapy by modulating the gut microbiota.</title>
        <authorList>
            <person name="Zhao J."/>
            <person name="Wang Y."/>
            <person name="Wang J."/>
            <person name="Lv M."/>
            <person name="Zhou C."/>
            <person name="Jia L."/>
            <person name="Geng W."/>
        </authorList>
    </citation>
    <scope>NUCLEOTIDE SEQUENCE</scope>
    <source>
        <strain evidence="4">ZW18</strain>
    </source>
</reference>
<evidence type="ECO:0000313" key="5">
    <source>
        <dbReference type="Proteomes" id="UP000181860"/>
    </source>
</evidence>
<dbReference type="RefSeq" id="WP_158306207.1">
    <property type="nucleotide sequence ID" value="NZ_CP123735.1"/>
</dbReference>
<feature type="region of interest" description="Disordered" evidence="1">
    <location>
        <begin position="32"/>
        <end position="63"/>
    </location>
</feature>
<dbReference type="Pfam" id="PF13248">
    <property type="entry name" value="Zn_ribbon_3"/>
    <property type="match status" value="1"/>
</dbReference>
<evidence type="ECO:0000313" key="6">
    <source>
        <dbReference type="Proteomes" id="UP001242513"/>
    </source>
</evidence>
<evidence type="ECO:0000313" key="4">
    <source>
        <dbReference type="EMBL" id="WGO86113.1"/>
    </source>
</evidence>
<dbReference type="AlphaFoldDB" id="A0AAX3UEY2"/>
<organism evidence="4 6">
    <name type="scientific">Lactobacillus kefiranofaciens</name>
    <dbReference type="NCBI Taxonomy" id="267818"/>
    <lineage>
        <taxon>Bacteria</taxon>
        <taxon>Bacillati</taxon>
        <taxon>Bacillota</taxon>
        <taxon>Bacilli</taxon>
        <taxon>Lactobacillales</taxon>
        <taxon>Lactobacillaceae</taxon>
        <taxon>Lactobacillus</taxon>
    </lineage>
</organism>
<dbReference type="Proteomes" id="UP000181860">
    <property type="component" value="Unassembled WGS sequence"/>
</dbReference>